<name>A0A5K4F7M5_SCHMA</name>
<organism evidence="2 3">
    <name type="scientific">Schistosoma mansoni</name>
    <name type="common">Blood fluke</name>
    <dbReference type="NCBI Taxonomy" id="6183"/>
    <lineage>
        <taxon>Eukaryota</taxon>
        <taxon>Metazoa</taxon>
        <taxon>Spiralia</taxon>
        <taxon>Lophotrochozoa</taxon>
        <taxon>Platyhelminthes</taxon>
        <taxon>Trematoda</taxon>
        <taxon>Digenea</taxon>
        <taxon>Strigeidida</taxon>
        <taxon>Schistosomatoidea</taxon>
        <taxon>Schistosomatidae</taxon>
        <taxon>Schistosoma</taxon>
    </lineage>
</organism>
<dbReference type="WBParaSite" id="Smp_330390.1">
    <property type="protein sequence ID" value="Smp_330390.1"/>
    <property type="gene ID" value="Smp_330390"/>
</dbReference>
<keyword evidence="2" id="KW-1185">Reference proteome</keyword>
<protein>
    <submittedName>
        <fullName evidence="3">Reverse transcriptase domain-containing protein</fullName>
    </submittedName>
</protein>
<dbReference type="Proteomes" id="UP000008854">
    <property type="component" value="Unassembled WGS sequence"/>
</dbReference>
<reference evidence="2" key="1">
    <citation type="journal article" date="2012" name="PLoS Negl. Trop. Dis.">
        <title>A systematically improved high quality genome and transcriptome of the human blood fluke Schistosoma mansoni.</title>
        <authorList>
            <person name="Protasio A.V."/>
            <person name="Tsai I.J."/>
            <person name="Babbage A."/>
            <person name="Nichol S."/>
            <person name="Hunt M."/>
            <person name="Aslett M.A."/>
            <person name="De Silva N."/>
            <person name="Velarde G.S."/>
            <person name="Anderson T.J."/>
            <person name="Clark R.C."/>
            <person name="Davidson C."/>
            <person name="Dillon G.P."/>
            <person name="Holroyd N.E."/>
            <person name="LoVerde P.T."/>
            <person name="Lloyd C."/>
            <person name="McQuillan J."/>
            <person name="Oliveira G."/>
            <person name="Otto T.D."/>
            <person name="Parker-Manuel S.J."/>
            <person name="Quail M.A."/>
            <person name="Wilson R.A."/>
            <person name="Zerlotini A."/>
            <person name="Dunne D.W."/>
            <person name="Berriman M."/>
        </authorList>
    </citation>
    <scope>NUCLEOTIDE SEQUENCE [LARGE SCALE GENOMIC DNA]</scope>
    <source>
        <strain evidence="2">Puerto Rican</strain>
    </source>
</reference>
<evidence type="ECO:0000256" key="1">
    <source>
        <dbReference type="SAM" id="MobiDB-lite"/>
    </source>
</evidence>
<proteinExistence type="predicted"/>
<evidence type="ECO:0000313" key="2">
    <source>
        <dbReference type="Proteomes" id="UP000008854"/>
    </source>
</evidence>
<sequence length="108" mass="12368">MKFSLSSFCNRCEFNDMPNTIRETRKLSSDLLPNPERTTTVQTTANTPEEDDEVLSNEDAHDLHYHNSPINVNMNANPVLQEEEDVILIILEELKTPMEMLSPTDYAI</sequence>
<feature type="compositionally biased region" description="Polar residues" evidence="1">
    <location>
        <begin position="36"/>
        <end position="47"/>
    </location>
</feature>
<feature type="region of interest" description="Disordered" evidence="1">
    <location>
        <begin position="30"/>
        <end position="55"/>
    </location>
</feature>
<evidence type="ECO:0000313" key="3">
    <source>
        <dbReference type="WBParaSite" id="Smp_330390.1"/>
    </source>
</evidence>
<reference evidence="3" key="2">
    <citation type="submission" date="2019-11" db="UniProtKB">
        <authorList>
            <consortium name="WormBaseParasite"/>
        </authorList>
    </citation>
    <scope>IDENTIFICATION</scope>
    <source>
        <strain evidence="3">Puerto Rican</strain>
    </source>
</reference>
<dbReference type="AlphaFoldDB" id="A0A5K4F7M5"/>
<accession>A0A5K4F7M5</accession>
<dbReference type="InParanoid" id="A0A5K4F7M5"/>